<dbReference type="AlphaFoldDB" id="A0A367YLE9"/>
<dbReference type="OrthoDB" id="2735536at2759"/>
<keyword evidence="1" id="KW-0560">Oxidoreductase</keyword>
<sequence length="335" mass="36511">MSSTTTVFVSGATGFIAQHIVKELLANGYKVIGSVRSEAKGEELKQSINSKDFSYVVVPDISAPGAFDQALKEHPEVAVFIHAASPVVFQITDPKKDVLDPAIEGTKNVLSAIKQYGTNITRLVVTSSLAAVTPGKDFDKNKTYTEEDWNPVTIEIGLSNPAKSYAASKKFAEKAVWDFVKNENPKFKVSTVLPTFVFGPQAYGIKDKSKLTSLSELLAGIFRSKAGDTYPEFTGTQIDVRDVAKAHLVGFEKDDAINKRLVLVNVPYTPDLVAHTIKKNFPDFQGPDGDLAKSDKLIEETVAKIDTTKTKEILGFGLTPLETSIIDAYKQFNDA</sequence>
<accession>A0A367YLE9</accession>
<keyword evidence="5" id="KW-1185">Reference proteome</keyword>
<dbReference type="GO" id="GO:0016616">
    <property type="term" value="F:oxidoreductase activity, acting on the CH-OH group of donors, NAD or NADP as acceptor"/>
    <property type="evidence" value="ECO:0007669"/>
    <property type="project" value="TreeGrafter"/>
</dbReference>
<evidence type="ECO:0000256" key="1">
    <source>
        <dbReference type="ARBA" id="ARBA00023002"/>
    </source>
</evidence>
<organism evidence="4 5">
    <name type="scientific">Candida viswanathii</name>
    <dbReference type="NCBI Taxonomy" id="5486"/>
    <lineage>
        <taxon>Eukaryota</taxon>
        <taxon>Fungi</taxon>
        <taxon>Dikarya</taxon>
        <taxon>Ascomycota</taxon>
        <taxon>Saccharomycotina</taxon>
        <taxon>Pichiomycetes</taxon>
        <taxon>Debaryomycetaceae</taxon>
        <taxon>Candida/Lodderomyces clade</taxon>
        <taxon>Candida</taxon>
    </lineage>
</organism>
<dbReference type="Pfam" id="PF01370">
    <property type="entry name" value="Epimerase"/>
    <property type="match status" value="1"/>
</dbReference>
<gene>
    <name evidence="4" type="primary">GRP2_10</name>
    <name evidence="4" type="ORF">Cantr_03025</name>
</gene>
<dbReference type="InterPro" id="IPR050425">
    <property type="entry name" value="NAD(P)_dehydrat-like"/>
</dbReference>
<comment type="caution">
    <text evidence="4">The sequence shown here is derived from an EMBL/GenBank/DDBJ whole genome shotgun (WGS) entry which is preliminary data.</text>
</comment>
<dbReference type="Proteomes" id="UP000253472">
    <property type="component" value="Unassembled WGS sequence"/>
</dbReference>
<dbReference type="PANTHER" id="PTHR10366:SF564">
    <property type="entry name" value="STEROL-4-ALPHA-CARBOXYLATE 3-DEHYDROGENASE, DECARBOXYLATING"/>
    <property type="match status" value="1"/>
</dbReference>
<dbReference type="STRING" id="5486.A0A367YLE9"/>
<evidence type="ECO:0000256" key="2">
    <source>
        <dbReference type="ARBA" id="ARBA00023445"/>
    </source>
</evidence>
<dbReference type="Gene3D" id="3.40.50.720">
    <property type="entry name" value="NAD(P)-binding Rossmann-like Domain"/>
    <property type="match status" value="1"/>
</dbReference>
<dbReference type="EMBL" id="QLNQ01000001">
    <property type="protein sequence ID" value="RCK66703.1"/>
    <property type="molecule type" value="Genomic_DNA"/>
</dbReference>
<dbReference type="SUPFAM" id="SSF51735">
    <property type="entry name" value="NAD(P)-binding Rossmann-fold domains"/>
    <property type="match status" value="1"/>
</dbReference>
<evidence type="ECO:0000313" key="4">
    <source>
        <dbReference type="EMBL" id="RCK66703.1"/>
    </source>
</evidence>
<protein>
    <submittedName>
        <fullName evidence="4">Putative NADPH-dependent methylglyoxal reductase GRP2</fullName>
    </submittedName>
</protein>
<name>A0A367YLE9_9ASCO</name>
<proteinExistence type="inferred from homology"/>
<dbReference type="InterPro" id="IPR001509">
    <property type="entry name" value="Epimerase_deHydtase"/>
</dbReference>
<dbReference type="FunFam" id="3.40.50.720:FF:000191">
    <property type="entry name" value="Methylglyoxal reductase (NADPH-dependent)"/>
    <property type="match status" value="1"/>
</dbReference>
<reference evidence="4 5" key="1">
    <citation type="submission" date="2018-06" db="EMBL/GenBank/DDBJ databases">
        <title>Whole genome sequencing of Candida tropicalis (genome annotated by CSBL at Korea University).</title>
        <authorList>
            <person name="Ahn J."/>
        </authorList>
    </citation>
    <scope>NUCLEOTIDE SEQUENCE [LARGE SCALE GENOMIC DNA]</scope>
    <source>
        <strain evidence="4 5">ATCC 20962</strain>
    </source>
</reference>
<feature type="domain" description="NAD-dependent epimerase/dehydratase" evidence="3">
    <location>
        <begin position="7"/>
        <end position="257"/>
    </location>
</feature>
<dbReference type="CDD" id="cd05227">
    <property type="entry name" value="AR_SDR_e"/>
    <property type="match status" value="1"/>
</dbReference>
<dbReference type="PANTHER" id="PTHR10366">
    <property type="entry name" value="NAD DEPENDENT EPIMERASE/DEHYDRATASE"/>
    <property type="match status" value="1"/>
</dbReference>
<evidence type="ECO:0000259" key="3">
    <source>
        <dbReference type="Pfam" id="PF01370"/>
    </source>
</evidence>
<comment type="similarity">
    <text evidence="2">Belongs to the NAD(P)-dependent epimerase/dehydratase family. Dihydroflavonol-4-reductase subfamily.</text>
</comment>
<dbReference type="InterPro" id="IPR036291">
    <property type="entry name" value="NAD(P)-bd_dom_sf"/>
</dbReference>
<evidence type="ECO:0000313" key="5">
    <source>
        <dbReference type="Proteomes" id="UP000253472"/>
    </source>
</evidence>